<feature type="compositionally biased region" description="Low complexity" evidence="1">
    <location>
        <begin position="130"/>
        <end position="162"/>
    </location>
</feature>
<keyword evidence="2" id="KW-1133">Transmembrane helix</keyword>
<feature type="region of interest" description="Disordered" evidence="1">
    <location>
        <begin position="130"/>
        <end position="182"/>
    </location>
</feature>
<proteinExistence type="predicted"/>
<dbReference type="RefSeq" id="WP_052549950.1">
    <property type="nucleotide sequence ID" value="NZ_JMCC02000040.1"/>
</dbReference>
<evidence type="ECO:0000313" key="3">
    <source>
        <dbReference type="EMBL" id="KIG16275.1"/>
    </source>
</evidence>
<sequence length="266" mass="27014">MTDPESLAPTRLLDDPSLSGILRDDLQAMSAQAPLPYDVDAGLERFQQTIQAAPAGPSGTSVLGWVVIAAVLISGGVGAGWLASGSGAHETGDHAGVVAIADAHEDPVVAAPAAAAPSADLAAAAPSADLAADPAATNPAETAKAPVPAAASEPEPEPATAPEAHERPAAKPAIAPEPAPSLADEAKQINAGRKLLTSDPAQTLAIMKAAEQQFPNGAMIQERTGYTILALVALNRRPEAEQVATSYLQRWPNGPLARRVRDALGQ</sequence>
<reference evidence="3 4" key="1">
    <citation type="submission" date="2014-12" db="EMBL/GenBank/DDBJ databases">
        <title>Genome assembly of Enhygromyxa salina DSM 15201.</title>
        <authorList>
            <person name="Sharma G."/>
            <person name="Subramanian S."/>
        </authorList>
    </citation>
    <scope>NUCLEOTIDE SEQUENCE [LARGE SCALE GENOMIC DNA]</scope>
    <source>
        <strain evidence="3 4">DSM 15201</strain>
    </source>
</reference>
<feature type="transmembrane region" description="Helical" evidence="2">
    <location>
        <begin position="62"/>
        <end position="83"/>
    </location>
</feature>
<comment type="caution">
    <text evidence="3">The sequence shown here is derived from an EMBL/GenBank/DDBJ whole genome shotgun (WGS) entry which is preliminary data.</text>
</comment>
<evidence type="ECO:0000256" key="1">
    <source>
        <dbReference type="SAM" id="MobiDB-lite"/>
    </source>
</evidence>
<protein>
    <submittedName>
        <fullName evidence="3">Fe-S oxidoreductase</fullName>
    </submittedName>
</protein>
<organism evidence="3 4">
    <name type="scientific">Enhygromyxa salina</name>
    <dbReference type="NCBI Taxonomy" id="215803"/>
    <lineage>
        <taxon>Bacteria</taxon>
        <taxon>Pseudomonadati</taxon>
        <taxon>Myxococcota</taxon>
        <taxon>Polyangia</taxon>
        <taxon>Nannocystales</taxon>
        <taxon>Nannocystaceae</taxon>
        <taxon>Enhygromyxa</taxon>
    </lineage>
</organism>
<dbReference type="EMBL" id="JMCC02000040">
    <property type="protein sequence ID" value="KIG16275.1"/>
    <property type="molecule type" value="Genomic_DNA"/>
</dbReference>
<evidence type="ECO:0000256" key="2">
    <source>
        <dbReference type="SAM" id="Phobius"/>
    </source>
</evidence>
<gene>
    <name evidence="3" type="ORF">DB30_04735</name>
</gene>
<dbReference type="AlphaFoldDB" id="A0A0C2D3G3"/>
<dbReference type="Proteomes" id="UP000031599">
    <property type="component" value="Unassembled WGS sequence"/>
</dbReference>
<keyword evidence="2" id="KW-0812">Transmembrane</keyword>
<evidence type="ECO:0000313" key="4">
    <source>
        <dbReference type="Proteomes" id="UP000031599"/>
    </source>
</evidence>
<name>A0A0C2D3G3_9BACT</name>
<keyword evidence="2" id="KW-0472">Membrane</keyword>
<accession>A0A0C2D3G3</accession>